<accession>A0ABZ1Z776</accession>
<name>A0ABZ1Z776_9NOCA</name>
<sequence length="87" mass="9513">MSAIDRWVVAATPIPFPAAMPYTHTMSQVIDHLAQLTVHTYIGLADAPDGLFYDALMRLAEAAGAYQDLVDDLACVIRRLPRLTTPS</sequence>
<gene>
    <name evidence="1" type="ORF">OG563_18155</name>
</gene>
<evidence type="ECO:0008006" key="3">
    <source>
        <dbReference type="Google" id="ProtNLM"/>
    </source>
</evidence>
<dbReference type="Proteomes" id="UP001432062">
    <property type="component" value="Chromosome"/>
</dbReference>
<evidence type="ECO:0000313" key="1">
    <source>
        <dbReference type="EMBL" id="WUV49942.1"/>
    </source>
</evidence>
<dbReference type="RefSeq" id="WP_329414651.1">
    <property type="nucleotide sequence ID" value="NZ_CP109441.1"/>
</dbReference>
<organism evidence="1 2">
    <name type="scientific">Nocardia vinacea</name>
    <dbReference type="NCBI Taxonomy" id="96468"/>
    <lineage>
        <taxon>Bacteria</taxon>
        <taxon>Bacillati</taxon>
        <taxon>Actinomycetota</taxon>
        <taxon>Actinomycetes</taxon>
        <taxon>Mycobacteriales</taxon>
        <taxon>Nocardiaceae</taxon>
        <taxon>Nocardia</taxon>
    </lineage>
</organism>
<dbReference type="EMBL" id="CP109441">
    <property type="protein sequence ID" value="WUV49942.1"/>
    <property type="molecule type" value="Genomic_DNA"/>
</dbReference>
<reference evidence="1" key="1">
    <citation type="submission" date="2022-10" db="EMBL/GenBank/DDBJ databases">
        <title>The complete genomes of actinobacterial strains from the NBC collection.</title>
        <authorList>
            <person name="Joergensen T.S."/>
            <person name="Alvarez Arevalo M."/>
            <person name="Sterndorff E.B."/>
            <person name="Faurdal D."/>
            <person name="Vuksanovic O."/>
            <person name="Mourched A.-S."/>
            <person name="Charusanti P."/>
            <person name="Shaw S."/>
            <person name="Blin K."/>
            <person name="Weber T."/>
        </authorList>
    </citation>
    <scope>NUCLEOTIDE SEQUENCE</scope>
    <source>
        <strain evidence="1">NBC_01482</strain>
    </source>
</reference>
<keyword evidence="2" id="KW-1185">Reference proteome</keyword>
<evidence type="ECO:0000313" key="2">
    <source>
        <dbReference type="Proteomes" id="UP001432062"/>
    </source>
</evidence>
<proteinExistence type="predicted"/>
<protein>
    <recommendedName>
        <fullName evidence="3">Mycothiol-dependent maleylpyruvate isomerase metal-binding domain-containing protein</fullName>
    </recommendedName>
</protein>